<dbReference type="AlphaFoldDB" id="A0A7G5GQ55"/>
<dbReference type="PANTHER" id="PTHR43547">
    <property type="entry name" value="TWO-COMPONENT HISTIDINE KINASE"/>
    <property type="match status" value="1"/>
</dbReference>
<comment type="caution">
    <text evidence="2">Lacks conserved residue(s) required for the propagation of feature annotation.</text>
</comment>
<dbReference type="Gene3D" id="3.40.50.2300">
    <property type="match status" value="1"/>
</dbReference>
<dbReference type="InterPro" id="IPR036890">
    <property type="entry name" value="HATPase_C_sf"/>
</dbReference>
<dbReference type="InterPro" id="IPR001789">
    <property type="entry name" value="Sig_transdc_resp-reg_receiver"/>
</dbReference>
<dbReference type="Pfam" id="PF02518">
    <property type="entry name" value="HATPase_c"/>
    <property type="match status" value="1"/>
</dbReference>
<gene>
    <name evidence="5" type="ORF">H3H32_23870</name>
</gene>
<dbReference type="InterPro" id="IPR011006">
    <property type="entry name" value="CheY-like_superfamily"/>
</dbReference>
<reference evidence="5 6" key="1">
    <citation type="submission" date="2020-07" db="EMBL/GenBank/DDBJ databases">
        <title>Spirosoma foliorum sp. nov., isolated from the leaves on the Nejang mountain Korea, Republic of.</title>
        <authorList>
            <person name="Ho H."/>
            <person name="Lee Y.-J."/>
            <person name="Nurcahyanto D.-A."/>
            <person name="Kim S.-G."/>
        </authorList>
    </citation>
    <scope>NUCLEOTIDE SEQUENCE [LARGE SCALE GENOMIC DNA]</scope>
    <source>
        <strain evidence="5 6">PL0136</strain>
    </source>
</reference>
<dbReference type="SUPFAM" id="SSF55874">
    <property type="entry name" value="ATPase domain of HSP90 chaperone/DNA topoisomerase II/histidine kinase"/>
    <property type="match status" value="1"/>
</dbReference>
<dbReference type="SMART" id="SM00448">
    <property type="entry name" value="REC"/>
    <property type="match status" value="1"/>
</dbReference>
<name>A0A7G5GQ55_9BACT</name>
<dbReference type="SUPFAM" id="SSF47384">
    <property type="entry name" value="Homodimeric domain of signal transducing histidine kinase"/>
    <property type="match status" value="1"/>
</dbReference>
<accession>A0A7G5GQ55</accession>
<protein>
    <submittedName>
        <fullName evidence="5">Response regulator</fullName>
    </submittedName>
</protein>
<organism evidence="5 6">
    <name type="scientific">Spirosoma foliorum</name>
    <dbReference type="NCBI Taxonomy" id="2710596"/>
    <lineage>
        <taxon>Bacteria</taxon>
        <taxon>Pseudomonadati</taxon>
        <taxon>Bacteroidota</taxon>
        <taxon>Cytophagia</taxon>
        <taxon>Cytophagales</taxon>
        <taxon>Cytophagaceae</taxon>
        <taxon>Spirosoma</taxon>
    </lineage>
</organism>
<dbReference type="Gene3D" id="1.10.287.130">
    <property type="match status" value="1"/>
</dbReference>
<dbReference type="GO" id="GO:0000155">
    <property type="term" value="F:phosphorelay sensor kinase activity"/>
    <property type="evidence" value="ECO:0007669"/>
    <property type="project" value="InterPro"/>
</dbReference>
<dbReference type="PANTHER" id="PTHR43547:SF2">
    <property type="entry name" value="HYBRID SIGNAL TRANSDUCTION HISTIDINE KINASE C"/>
    <property type="match status" value="1"/>
</dbReference>
<evidence type="ECO:0000259" key="3">
    <source>
        <dbReference type="PROSITE" id="PS50109"/>
    </source>
</evidence>
<proteinExistence type="predicted"/>
<dbReference type="EMBL" id="CP059732">
    <property type="protein sequence ID" value="QMW00997.1"/>
    <property type="molecule type" value="Genomic_DNA"/>
</dbReference>
<dbReference type="Pfam" id="PF00072">
    <property type="entry name" value="Response_reg"/>
    <property type="match status" value="1"/>
</dbReference>
<keyword evidence="6" id="KW-1185">Reference proteome</keyword>
<dbReference type="PROSITE" id="PS50109">
    <property type="entry name" value="HIS_KIN"/>
    <property type="match status" value="1"/>
</dbReference>
<dbReference type="InterPro" id="IPR005467">
    <property type="entry name" value="His_kinase_dom"/>
</dbReference>
<dbReference type="PROSITE" id="PS50110">
    <property type="entry name" value="RESPONSE_REGULATORY"/>
    <property type="match status" value="1"/>
</dbReference>
<evidence type="ECO:0000313" key="5">
    <source>
        <dbReference type="EMBL" id="QMW00997.1"/>
    </source>
</evidence>
<keyword evidence="1" id="KW-0597">Phosphoprotein</keyword>
<dbReference type="Proteomes" id="UP000515369">
    <property type="component" value="Chromosome"/>
</dbReference>
<dbReference type="InterPro" id="IPR036097">
    <property type="entry name" value="HisK_dim/P_sf"/>
</dbReference>
<dbReference type="SUPFAM" id="SSF52172">
    <property type="entry name" value="CheY-like"/>
    <property type="match status" value="1"/>
</dbReference>
<evidence type="ECO:0000256" key="2">
    <source>
        <dbReference type="PROSITE-ProRule" id="PRU00169"/>
    </source>
</evidence>
<evidence type="ECO:0000313" key="6">
    <source>
        <dbReference type="Proteomes" id="UP000515369"/>
    </source>
</evidence>
<feature type="domain" description="Histidine kinase" evidence="3">
    <location>
        <begin position="144"/>
        <end position="365"/>
    </location>
</feature>
<sequence length="372" mass="41634">MPIQILLIEDDSQIRKSVEELLTSQGFQVTTVADGRAGIDQTLLQVPDLILCSMTMPGVDGYQVLEAVRTNRLTSTVPFILLATQTNVADVRRGMNQGADDCLTKPFTHDDLLQTVNSRLKREALRKGDLKLEIDKYRHILASVTAHEYNTALSGVIGFSSLLIDDYQQFSDDEVVSMVGMIKISGLRLKRSLDNIQLMDMLQHVDSSQANFDYFSTESAPITEKLVDDSVQAVAYRQDRELSYQLQIENAQLRISEKNLGICLSELIDNAFKFSASGKTVLLTGIHEGDNYRLTFTNKGQPFKAEYCDQIAPYKQFDRKQYEQQGFGLGLAIVKKILELNQGRLTVETSPEGETSVIIWIPRVINAEPATT</sequence>
<dbReference type="CDD" id="cd17574">
    <property type="entry name" value="REC_OmpR"/>
    <property type="match status" value="1"/>
</dbReference>
<dbReference type="KEGG" id="sfol:H3H32_23870"/>
<dbReference type="Gene3D" id="3.30.565.10">
    <property type="entry name" value="Histidine kinase-like ATPase, C-terminal domain"/>
    <property type="match status" value="1"/>
</dbReference>
<evidence type="ECO:0000256" key="1">
    <source>
        <dbReference type="ARBA" id="ARBA00022553"/>
    </source>
</evidence>
<dbReference type="InterPro" id="IPR003594">
    <property type="entry name" value="HATPase_dom"/>
</dbReference>
<dbReference type="SMART" id="SM00387">
    <property type="entry name" value="HATPase_c"/>
    <property type="match status" value="1"/>
</dbReference>
<evidence type="ECO:0000259" key="4">
    <source>
        <dbReference type="PROSITE" id="PS50110"/>
    </source>
</evidence>
<feature type="domain" description="Response regulatory" evidence="4">
    <location>
        <begin position="4"/>
        <end position="120"/>
    </location>
</feature>
<dbReference type="RefSeq" id="WP_182458110.1">
    <property type="nucleotide sequence ID" value="NZ_CP059732.1"/>
</dbReference>